<evidence type="ECO:0000256" key="1">
    <source>
        <dbReference type="ARBA" id="ARBA00001393"/>
    </source>
</evidence>
<evidence type="ECO:0000256" key="4">
    <source>
        <dbReference type="ARBA" id="ARBA00004496"/>
    </source>
</evidence>
<dbReference type="GO" id="GO:0046872">
    <property type="term" value="F:metal ion binding"/>
    <property type="evidence" value="ECO:0007669"/>
    <property type="project" value="UniProtKB-KW"/>
</dbReference>
<accession>A0A976RQW6</accession>
<keyword evidence="17 18" id="KW-0170">Cobalt</keyword>
<geneLocation type="plasmid" evidence="21 22">
    <name>p1unnamed</name>
</geneLocation>
<comment type="pathway">
    <text evidence="5 18">Metabolic intermediate biosynthesis; chorismate biosynthesis; chorismate from D-erythrose 4-phosphate and phosphoenolpyruvate: step 2/7.</text>
</comment>
<keyword evidence="15 18" id="KW-0057">Aromatic amino acid biosynthesis</keyword>
<sequence>MTNINMKTTNDQYQIEIERGNLEKVGTLVKSVWQPRKIEVVTDDNVGPIYLSLVEDQLKQNGFQVHTVTVPHGEQSKSLTNLAQIETKMAHEHFNRSDAVIALGGGVVGDLAGFVAATYMRGIDLIQIPTSFLAQVDSSVGGKTAVDLADIKNIVGSFHQPNLVIIDPDTLNTLEVRDVVEGYGEVLKCSALVGGQFWQLITQLNSVADILEHAEDLIRYSVAFKAQVVMEDEKEAGNRQLLNLGHTIGHGVEALSNGKLRHGEAVSIGLVKMNQLFAPKDSHVVEQLIDRLGAVGLPVDSTLLDSPELIEKIKNDKKNHNGYLNIIYLKQIGEPVIKRVSIADLQRLLNEKS</sequence>
<feature type="binding site" evidence="18">
    <location>
        <position position="185"/>
    </location>
    <ligand>
        <name>Zn(2+)</name>
        <dbReference type="ChEBI" id="CHEBI:29105"/>
    </ligand>
</feature>
<feature type="binding site" evidence="18">
    <location>
        <position position="143"/>
    </location>
    <ligand>
        <name>NAD(+)</name>
        <dbReference type="ChEBI" id="CHEBI:57540"/>
    </ligand>
</feature>
<name>A0A976RQW6_9LACO</name>
<dbReference type="InterPro" id="IPR016037">
    <property type="entry name" value="DHQ_synth_AroB"/>
</dbReference>
<dbReference type="CDD" id="cd08195">
    <property type="entry name" value="DHQS"/>
    <property type="match status" value="1"/>
</dbReference>
<dbReference type="HAMAP" id="MF_00110">
    <property type="entry name" value="DHQ_synthase"/>
    <property type="match status" value="1"/>
</dbReference>
<keyword evidence="22" id="KW-1185">Reference proteome</keyword>
<evidence type="ECO:0000259" key="20">
    <source>
        <dbReference type="Pfam" id="PF24621"/>
    </source>
</evidence>
<evidence type="ECO:0000256" key="14">
    <source>
        <dbReference type="ARBA" id="ARBA00023027"/>
    </source>
</evidence>
<comment type="caution">
    <text evidence="18">Lacks conserved residue(s) required for the propagation of feature annotation.</text>
</comment>
<dbReference type="InterPro" id="IPR056179">
    <property type="entry name" value="DHQS_C"/>
</dbReference>
<feature type="binding site" evidence="18">
    <location>
        <begin position="106"/>
        <end position="110"/>
    </location>
    <ligand>
        <name>NAD(+)</name>
        <dbReference type="ChEBI" id="CHEBI:57540"/>
    </ligand>
</feature>
<evidence type="ECO:0000256" key="11">
    <source>
        <dbReference type="ARBA" id="ARBA00022723"/>
    </source>
</evidence>
<evidence type="ECO:0000256" key="17">
    <source>
        <dbReference type="ARBA" id="ARBA00023285"/>
    </source>
</evidence>
<comment type="function">
    <text evidence="18">Catalyzes the conversion of 3-deoxy-D-arabino-heptulosonate 7-phosphate (DAHP) to dehydroquinate (DHQ).</text>
</comment>
<gene>
    <name evidence="18 21" type="primary">aroB</name>
    <name evidence="21" type="ORF">MOO44_01315</name>
</gene>
<evidence type="ECO:0000256" key="9">
    <source>
        <dbReference type="ARBA" id="ARBA00022490"/>
    </source>
</evidence>
<comment type="cofactor">
    <cofactor evidence="3">
        <name>Zn(2+)</name>
        <dbReference type="ChEBI" id="CHEBI:29105"/>
    </cofactor>
</comment>
<evidence type="ECO:0000256" key="3">
    <source>
        <dbReference type="ARBA" id="ARBA00001947"/>
    </source>
</evidence>
<dbReference type="InterPro" id="IPR050071">
    <property type="entry name" value="Dehydroquinate_synthase"/>
</dbReference>
<feature type="binding site" evidence="18">
    <location>
        <position position="262"/>
    </location>
    <ligand>
        <name>Zn(2+)</name>
        <dbReference type="ChEBI" id="CHEBI:29105"/>
    </ligand>
</feature>
<evidence type="ECO:0000256" key="6">
    <source>
        <dbReference type="ARBA" id="ARBA00005412"/>
    </source>
</evidence>
<evidence type="ECO:0000256" key="7">
    <source>
        <dbReference type="ARBA" id="ARBA00013031"/>
    </source>
</evidence>
<evidence type="ECO:0000313" key="22">
    <source>
        <dbReference type="Proteomes" id="UP000831181"/>
    </source>
</evidence>
<evidence type="ECO:0000256" key="5">
    <source>
        <dbReference type="ARBA" id="ARBA00004661"/>
    </source>
</evidence>
<dbReference type="Pfam" id="PF01761">
    <property type="entry name" value="DHQ_synthase"/>
    <property type="match status" value="1"/>
</dbReference>
<dbReference type="GO" id="GO:0009073">
    <property type="term" value="P:aromatic amino acid family biosynthetic process"/>
    <property type="evidence" value="ECO:0007669"/>
    <property type="project" value="UniProtKB-KW"/>
</dbReference>
<dbReference type="Gene3D" id="1.20.1090.10">
    <property type="entry name" value="Dehydroquinate synthase-like - alpha domain"/>
    <property type="match status" value="1"/>
</dbReference>
<feature type="binding site" evidence="18">
    <location>
        <position position="246"/>
    </location>
    <ligand>
        <name>Zn(2+)</name>
        <dbReference type="ChEBI" id="CHEBI:29105"/>
    </ligand>
</feature>
<evidence type="ECO:0000256" key="16">
    <source>
        <dbReference type="ARBA" id="ARBA00023239"/>
    </source>
</evidence>
<dbReference type="GO" id="GO:0008652">
    <property type="term" value="P:amino acid biosynthetic process"/>
    <property type="evidence" value="ECO:0007669"/>
    <property type="project" value="UniProtKB-KW"/>
</dbReference>
<dbReference type="GO" id="GO:0005737">
    <property type="term" value="C:cytoplasm"/>
    <property type="evidence" value="ECO:0007669"/>
    <property type="project" value="UniProtKB-SubCell"/>
</dbReference>
<comment type="subcellular location">
    <subcellularLocation>
        <location evidence="4 18">Cytoplasm</location>
    </subcellularLocation>
</comment>
<dbReference type="SUPFAM" id="SSF56796">
    <property type="entry name" value="Dehydroquinate synthase-like"/>
    <property type="match status" value="1"/>
</dbReference>
<dbReference type="GO" id="GO:0009423">
    <property type="term" value="P:chorismate biosynthetic process"/>
    <property type="evidence" value="ECO:0007669"/>
    <property type="project" value="UniProtKB-UniRule"/>
</dbReference>
<comment type="similarity">
    <text evidence="6 18">Belongs to the sugar phosphate cyclases superfamily. Dehydroquinate synthase family.</text>
</comment>
<dbReference type="GO" id="GO:0000166">
    <property type="term" value="F:nucleotide binding"/>
    <property type="evidence" value="ECO:0007669"/>
    <property type="project" value="UniProtKB-KW"/>
</dbReference>
<dbReference type="PANTHER" id="PTHR43622">
    <property type="entry name" value="3-DEHYDROQUINATE SYNTHASE"/>
    <property type="match status" value="1"/>
</dbReference>
<dbReference type="Proteomes" id="UP000831181">
    <property type="component" value="Plasmid p1unnamed"/>
</dbReference>
<keyword evidence="21" id="KW-0614">Plasmid</keyword>
<proteinExistence type="inferred from homology"/>
<feature type="binding site" evidence="18">
    <location>
        <position position="152"/>
    </location>
    <ligand>
        <name>NAD(+)</name>
        <dbReference type="ChEBI" id="CHEBI:57540"/>
    </ligand>
</feature>
<evidence type="ECO:0000313" key="21">
    <source>
        <dbReference type="EMBL" id="UQS85986.1"/>
    </source>
</evidence>
<dbReference type="AlphaFoldDB" id="A0A976RQW6"/>
<dbReference type="PIRSF" id="PIRSF001455">
    <property type="entry name" value="DHQ_synth"/>
    <property type="match status" value="1"/>
</dbReference>
<evidence type="ECO:0000256" key="18">
    <source>
        <dbReference type="HAMAP-Rule" id="MF_00110"/>
    </source>
</evidence>
<reference evidence="21" key="1">
    <citation type="journal article" date="2022" name="Int. J. Syst. Evol. Microbiol.">
        <title>Apilactobacillus apisilvae sp. nov., Nicolia spurrieriana gen. nov. sp. nov., Bombilactobacillus folatiphilus sp. nov. and Bombilactobacillus thymidiniphilus sp. nov., four new lactic acid bacterial isolates from stingless bees Tetragonula carbonaria and Austroplebeia australis.</title>
        <authorList>
            <person name="Oliphant S.A."/>
            <person name="Watson-Haigh N.S."/>
            <person name="Sumby K.M."/>
            <person name="Gardner J."/>
            <person name="Groom S."/>
            <person name="Jiranek V."/>
        </authorList>
    </citation>
    <scope>NUCLEOTIDE SEQUENCE</scope>
    <source>
        <strain evidence="21">SGEP1_A5</strain>
    </source>
</reference>
<keyword evidence="10 18" id="KW-0028">Amino-acid biosynthesis</keyword>
<dbReference type="KEGG" id="lbe:MOO44_01315"/>
<feature type="domain" description="3-dehydroquinate synthase N-terminal" evidence="19">
    <location>
        <begin position="68"/>
        <end position="179"/>
    </location>
</feature>
<dbReference type="EC" id="4.2.3.4" evidence="7 18"/>
<dbReference type="InterPro" id="IPR030960">
    <property type="entry name" value="DHQS/DOIS_N"/>
</dbReference>
<dbReference type="PANTHER" id="PTHR43622:SF7">
    <property type="entry name" value="3-DEHYDROQUINATE SYNTHASE, CHLOROPLASTIC"/>
    <property type="match status" value="1"/>
</dbReference>
<evidence type="ECO:0000256" key="10">
    <source>
        <dbReference type="ARBA" id="ARBA00022605"/>
    </source>
</evidence>
<comment type="catalytic activity">
    <reaction evidence="1 18">
        <text>7-phospho-2-dehydro-3-deoxy-D-arabino-heptonate = 3-dehydroquinate + phosphate</text>
        <dbReference type="Rhea" id="RHEA:21968"/>
        <dbReference type="ChEBI" id="CHEBI:32364"/>
        <dbReference type="ChEBI" id="CHEBI:43474"/>
        <dbReference type="ChEBI" id="CHEBI:58394"/>
        <dbReference type="EC" id="4.2.3.4"/>
    </reaction>
</comment>
<evidence type="ECO:0000256" key="2">
    <source>
        <dbReference type="ARBA" id="ARBA00001911"/>
    </source>
</evidence>
<feature type="domain" description="3-dehydroquinate synthase C-terminal" evidence="20">
    <location>
        <begin position="182"/>
        <end position="319"/>
    </location>
</feature>
<feature type="binding site" evidence="18">
    <location>
        <begin position="170"/>
        <end position="173"/>
    </location>
    <ligand>
        <name>NAD(+)</name>
        <dbReference type="ChEBI" id="CHEBI:57540"/>
    </ligand>
</feature>
<comment type="cofactor">
    <cofactor evidence="18">
        <name>Co(2+)</name>
        <dbReference type="ChEBI" id="CHEBI:48828"/>
    </cofactor>
    <cofactor evidence="18">
        <name>Zn(2+)</name>
        <dbReference type="ChEBI" id="CHEBI:29105"/>
    </cofactor>
    <text evidence="18">Binds 1 divalent metal cation per subunit. Can use either Co(2+) or Zn(2+).</text>
</comment>
<evidence type="ECO:0000256" key="8">
    <source>
        <dbReference type="ARBA" id="ARBA00017684"/>
    </source>
</evidence>
<comment type="cofactor">
    <cofactor evidence="2 18">
        <name>NAD(+)</name>
        <dbReference type="ChEBI" id="CHEBI:57540"/>
    </cofactor>
</comment>
<dbReference type="NCBIfam" id="TIGR01357">
    <property type="entry name" value="aroB"/>
    <property type="match status" value="1"/>
</dbReference>
<dbReference type="Gene3D" id="3.40.50.1970">
    <property type="match status" value="1"/>
</dbReference>
<keyword evidence="16 18" id="KW-0456">Lyase</keyword>
<organism evidence="21 22">
    <name type="scientific">Nicoliella spurrieriana</name>
    <dbReference type="NCBI Taxonomy" id="2925830"/>
    <lineage>
        <taxon>Bacteria</taxon>
        <taxon>Bacillati</taxon>
        <taxon>Bacillota</taxon>
        <taxon>Bacilli</taxon>
        <taxon>Lactobacillales</taxon>
        <taxon>Lactobacillaceae</taxon>
        <taxon>Nicoliella</taxon>
    </lineage>
</organism>
<keyword evidence="14 18" id="KW-0520">NAD</keyword>
<dbReference type="InterPro" id="IPR030963">
    <property type="entry name" value="DHQ_synth_fam"/>
</dbReference>
<keyword evidence="13 18" id="KW-0862">Zinc</keyword>
<evidence type="ECO:0000256" key="15">
    <source>
        <dbReference type="ARBA" id="ARBA00023141"/>
    </source>
</evidence>
<dbReference type="FunFam" id="3.40.50.1970:FF:000007">
    <property type="entry name" value="Pentafunctional AROM polypeptide"/>
    <property type="match status" value="1"/>
</dbReference>
<evidence type="ECO:0000256" key="13">
    <source>
        <dbReference type="ARBA" id="ARBA00022833"/>
    </source>
</evidence>
<keyword evidence="12 18" id="KW-0547">Nucleotide-binding</keyword>
<dbReference type="RefSeq" id="WP_260115794.1">
    <property type="nucleotide sequence ID" value="NZ_CP093360.1"/>
</dbReference>
<evidence type="ECO:0000256" key="12">
    <source>
        <dbReference type="ARBA" id="ARBA00022741"/>
    </source>
</evidence>
<dbReference type="EMBL" id="CP093360">
    <property type="protein sequence ID" value="UQS85986.1"/>
    <property type="molecule type" value="Genomic_DNA"/>
</dbReference>
<protein>
    <recommendedName>
        <fullName evidence="8 18">3-dehydroquinate synthase</fullName>
        <shortName evidence="18">DHQS</shortName>
        <ecNumber evidence="7 18">4.2.3.4</ecNumber>
    </recommendedName>
</protein>
<dbReference type="Pfam" id="PF24621">
    <property type="entry name" value="DHQS_C"/>
    <property type="match status" value="1"/>
</dbReference>
<dbReference type="GO" id="GO:0003856">
    <property type="term" value="F:3-dehydroquinate synthase activity"/>
    <property type="evidence" value="ECO:0007669"/>
    <property type="project" value="UniProtKB-UniRule"/>
</dbReference>
<evidence type="ECO:0000259" key="19">
    <source>
        <dbReference type="Pfam" id="PF01761"/>
    </source>
</evidence>
<feature type="binding site" evidence="18">
    <location>
        <begin position="130"/>
        <end position="131"/>
    </location>
    <ligand>
        <name>NAD(+)</name>
        <dbReference type="ChEBI" id="CHEBI:57540"/>
    </ligand>
</feature>
<keyword evidence="11 18" id="KW-0479">Metal-binding</keyword>
<keyword evidence="9 18" id="KW-0963">Cytoplasm</keyword>